<dbReference type="AlphaFoldDB" id="A0A5C5ZG46"/>
<dbReference type="GO" id="GO:0016757">
    <property type="term" value="F:glycosyltransferase activity"/>
    <property type="evidence" value="ECO:0007669"/>
    <property type="project" value="UniProtKB-KW"/>
</dbReference>
<dbReference type="EC" id="2.4.1.-" evidence="5"/>
<dbReference type="SUPFAM" id="SSF53448">
    <property type="entry name" value="Nucleotide-diphospho-sugar transferases"/>
    <property type="match status" value="1"/>
</dbReference>
<dbReference type="PANTHER" id="PTHR43179:SF12">
    <property type="entry name" value="GALACTOFURANOSYLTRANSFERASE GLFT2"/>
    <property type="match status" value="1"/>
</dbReference>
<evidence type="ECO:0000256" key="1">
    <source>
        <dbReference type="ARBA" id="ARBA00006739"/>
    </source>
</evidence>
<dbReference type="PANTHER" id="PTHR43179">
    <property type="entry name" value="RHAMNOSYLTRANSFERASE WBBL"/>
    <property type="match status" value="1"/>
</dbReference>
<reference evidence="5 6" key="1">
    <citation type="submission" date="2019-02" db="EMBL/GenBank/DDBJ databases">
        <title>Deep-cultivation of Planctomycetes and their phenomic and genomic characterization uncovers novel biology.</title>
        <authorList>
            <person name="Wiegand S."/>
            <person name="Jogler M."/>
            <person name="Boedeker C."/>
            <person name="Pinto D."/>
            <person name="Vollmers J."/>
            <person name="Rivas-Marin E."/>
            <person name="Kohn T."/>
            <person name="Peeters S.H."/>
            <person name="Heuer A."/>
            <person name="Rast P."/>
            <person name="Oberbeckmann S."/>
            <person name="Bunk B."/>
            <person name="Jeske O."/>
            <person name="Meyerdierks A."/>
            <person name="Storesund J.E."/>
            <person name="Kallscheuer N."/>
            <person name="Luecker S."/>
            <person name="Lage O.M."/>
            <person name="Pohl T."/>
            <person name="Merkel B.J."/>
            <person name="Hornburger P."/>
            <person name="Mueller R.-W."/>
            <person name="Bruemmer F."/>
            <person name="Labrenz M."/>
            <person name="Spormann A.M."/>
            <person name="Op Den Camp H."/>
            <person name="Overmann J."/>
            <person name="Amann R."/>
            <person name="Jetten M.S.M."/>
            <person name="Mascher T."/>
            <person name="Medema M.H."/>
            <person name="Devos D.P."/>
            <person name="Kaster A.-K."/>
            <person name="Ovreas L."/>
            <person name="Rohde M."/>
            <person name="Galperin M.Y."/>
            <person name="Jogler C."/>
        </authorList>
    </citation>
    <scope>NUCLEOTIDE SEQUENCE [LARGE SCALE GENOMIC DNA]</scope>
    <source>
        <strain evidence="5 6">Pla100</strain>
    </source>
</reference>
<feature type="domain" description="Glycosyltransferase 2-like" evidence="4">
    <location>
        <begin position="8"/>
        <end position="179"/>
    </location>
</feature>
<dbReference type="EMBL" id="SJPM01000043">
    <property type="protein sequence ID" value="TWT86085.1"/>
    <property type="molecule type" value="Genomic_DNA"/>
</dbReference>
<evidence type="ECO:0000259" key="4">
    <source>
        <dbReference type="Pfam" id="PF00535"/>
    </source>
</evidence>
<keyword evidence="3 5" id="KW-0808">Transferase</keyword>
<sequence length="351" mass="40186">MIDVRVAVLIVAYKGSEFLPDCLSSIAAADSTDICVETFVLDNASPDDSGEVVRNLFPDVHVIPSEINLGFAEGNNYLWRHVESVRSWDYIYLLNQDTIVDSSFLTEAIECMNRHPECGAVQSLLMLHPETDRINTSGNRLHYLGFGLPTRYREMAVGVLNDEIIDYPSGAAVLLRASFIRENGLFDGTLFMYLEDAELGWRCHLLGYPPWLCFSSIVFHKYSFTSTMRSYQYLERNRWWLLATHYRLATLIVLSPAITVMEFGQIVYAIQNGLLAGKWNSLKGFFAPGFFLPMLQSRRRIQSTRKVGDREIVRRWSGEIKSPHLSGWIVRWIANPILTLWHCVACFVVRW</sequence>
<dbReference type="InterPro" id="IPR029044">
    <property type="entry name" value="Nucleotide-diphossugar_trans"/>
</dbReference>
<comment type="similarity">
    <text evidence="1">Belongs to the glycosyltransferase 2 family.</text>
</comment>
<evidence type="ECO:0000313" key="6">
    <source>
        <dbReference type="Proteomes" id="UP000316213"/>
    </source>
</evidence>
<dbReference type="Proteomes" id="UP000316213">
    <property type="component" value="Unassembled WGS sequence"/>
</dbReference>
<evidence type="ECO:0000256" key="3">
    <source>
        <dbReference type="ARBA" id="ARBA00022679"/>
    </source>
</evidence>
<protein>
    <submittedName>
        <fullName evidence="5">Poly-beta-1,6-N-acetyl-D-glucosamine synthase</fullName>
        <ecNumber evidence="5">2.4.1.-</ecNumber>
    </submittedName>
</protein>
<keyword evidence="6" id="KW-1185">Reference proteome</keyword>
<name>A0A5C5ZG46_9BACT</name>
<accession>A0A5C5ZG46</accession>
<organism evidence="5 6">
    <name type="scientific">Neorhodopirellula pilleata</name>
    <dbReference type="NCBI Taxonomy" id="2714738"/>
    <lineage>
        <taxon>Bacteria</taxon>
        <taxon>Pseudomonadati</taxon>
        <taxon>Planctomycetota</taxon>
        <taxon>Planctomycetia</taxon>
        <taxon>Pirellulales</taxon>
        <taxon>Pirellulaceae</taxon>
        <taxon>Neorhodopirellula</taxon>
    </lineage>
</organism>
<keyword evidence="2 5" id="KW-0328">Glycosyltransferase</keyword>
<dbReference type="CDD" id="cd04186">
    <property type="entry name" value="GT_2_like_c"/>
    <property type="match status" value="1"/>
</dbReference>
<evidence type="ECO:0000313" key="5">
    <source>
        <dbReference type="EMBL" id="TWT86085.1"/>
    </source>
</evidence>
<gene>
    <name evidence="5" type="primary">icaA</name>
    <name evidence="5" type="ORF">Pla100_62100</name>
</gene>
<dbReference type="Pfam" id="PF00535">
    <property type="entry name" value="Glycos_transf_2"/>
    <property type="match status" value="1"/>
</dbReference>
<evidence type="ECO:0000256" key="2">
    <source>
        <dbReference type="ARBA" id="ARBA00022676"/>
    </source>
</evidence>
<comment type="caution">
    <text evidence="5">The sequence shown here is derived from an EMBL/GenBank/DDBJ whole genome shotgun (WGS) entry which is preliminary data.</text>
</comment>
<dbReference type="Gene3D" id="3.90.550.10">
    <property type="entry name" value="Spore Coat Polysaccharide Biosynthesis Protein SpsA, Chain A"/>
    <property type="match status" value="1"/>
</dbReference>
<proteinExistence type="inferred from homology"/>
<dbReference type="InterPro" id="IPR001173">
    <property type="entry name" value="Glyco_trans_2-like"/>
</dbReference>